<name>A0ABN8CX71_9STRA</name>
<organism evidence="2 3">
    <name type="scientific">Peronospora belbahrii</name>
    <dbReference type="NCBI Taxonomy" id="622444"/>
    <lineage>
        <taxon>Eukaryota</taxon>
        <taxon>Sar</taxon>
        <taxon>Stramenopiles</taxon>
        <taxon>Oomycota</taxon>
        <taxon>Peronosporomycetes</taxon>
        <taxon>Peronosporales</taxon>
        <taxon>Peronosporaceae</taxon>
        <taxon>Peronospora</taxon>
    </lineage>
</organism>
<feature type="coiled-coil region" evidence="1">
    <location>
        <begin position="97"/>
        <end position="188"/>
    </location>
</feature>
<dbReference type="EMBL" id="CAKLCB010000253">
    <property type="protein sequence ID" value="CAH0517753.1"/>
    <property type="molecule type" value="Genomic_DNA"/>
</dbReference>
<accession>A0ABN8CX71</accession>
<keyword evidence="3" id="KW-1185">Reference proteome</keyword>
<evidence type="ECO:0000313" key="2">
    <source>
        <dbReference type="EMBL" id="CAH0517753.1"/>
    </source>
</evidence>
<feature type="coiled-coil region" evidence="1">
    <location>
        <begin position="278"/>
        <end position="305"/>
    </location>
</feature>
<reference evidence="2 3" key="1">
    <citation type="submission" date="2021-11" db="EMBL/GenBank/DDBJ databases">
        <authorList>
            <person name="Islam A."/>
            <person name="Islam S."/>
            <person name="Flora M.S."/>
            <person name="Rahman M."/>
            <person name="Ziaur R.M."/>
            <person name="Epstein J.H."/>
            <person name="Hassan M."/>
            <person name="Klassen M."/>
            <person name="Woodard K."/>
            <person name="Webb A."/>
            <person name="Webby R.J."/>
            <person name="El Zowalaty M.E."/>
        </authorList>
    </citation>
    <scope>NUCLEOTIDE SEQUENCE [LARGE SCALE GENOMIC DNA]</scope>
    <source>
        <strain evidence="2">Pbs1</strain>
    </source>
</reference>
<gene>
    <name evidence="2" type="ORF">PBS001_LOCUS4343</name>
</gene>
<proteinExistence type="predicted"/>
<evidence type="ECO:0000313" key="3">
    <source>
        <dbReference type="Proteomes" id="UP001158986"/>
    </source>
</evidence>
<sequence>MTASTPVLSPPHSENLQDFTRRLQDKYDEFCLEIDQLMQEQAARSTLEKEARLRELELHKVQQRSSQVAQQAFKDHMGLENELEDEVAMHKVAVVGRNAATQQNTALTVELKTMEANWTNELEEKENALEKLELAADEVHRLKAEREQIVQRTESDAKRVRELWWQIAREHEVRVEELKQELLNAQQLPAGAKVTVAGYQKKIAKLEEELRMTWKEKNAFQEQLLSARDHFLSAQKESDRMKEDSWRSEQHRITLELQELKSMCKLHAQQQQATVKKRDAAIQTLRKTEEALNASTEELLALKTKFANLLDKHEALTAQLKQTAYAREAELILRAQKLSKGKRYAEELAMLRKAEILGYKRVIDSVDARLTETQELSESSQRNAWSLPQDARKVKSSLCIYRH</sequence>
<keyword evidence="1" id="KW-0175">Coiled coil</keyword>
<comment type="caution">
    <text evidence="2">The sequence shown here is derived from an EMBL/GenBank/DDBJ whole genome shotgun (WGS) entry which is preliminary data.</text>
</comment>
<dbReference type="Proteomes" id="UP001158986">
    <property type="component" value="Unassembled WGS sequence"/>
</dbReference>
<evidence type="ECO:0000256" key="1">
    <source>
        <dbReference type="SAM" id="Coils"/>
    </source>
</evidence>
<protein>
    <submittedName>
        <fullName evidence="2">Uncharacterized protein</fullName>
    </submittedName>
</protein>